<protein>
    <submittedName>
        <fullName evidence="1">Uncharacterized protein</fullName>
    </submittedName>
</protein>
<organism evidence="1 2">
    <name type="scientific">Populus trichocarpa</name>
    <name type="common">Western balsam poplar</name>
    <name type="synonym">Populus balsamifera subsp. trichocarpa</name>
    <dbReference type="NCBI Taxonomy" id="3694"/>
    <lineage>
        <taxon>Eukaryota</taxon>
        <taxon>Viridiplantae</taxon>
        <taxon>Streptophyta</taxon>
        <taxon>Embryophyta</taxon>
        <taxon>Tracheophyta</taxon>
        <taxon>Spermatophyta</taxon>
        <taxon>Magnoliopsida</taxon>
        <taxon>eudicotyledons</taxon>
        <taxon>Gunneridae</taxon>
        <taxon>Pentapetalae</taxon>
        <taxon>rosids</taxon>
        <taxon>fabids</taxon>
        <taxon>Malpighiales</taxon>
        <taxon>Salicaceae</taxon>
        <taxon>Saliceae</taxon>
        <taxon>Populus</taxon>
    </lineage>
</organism>
<evidence type="ECO:0000313" key="1">
    <source>
        <dbReference type="EMBL" id="KAI9392728.1"/>
    </source>
</evidence>
<comment type="caution">
    <text evidence="1">The sequence shown here is derived from an EMBL/GenBank/DDBJ whole genome shotgun (WGS) entry which is preliminary data.</text>
</comment>
<dbReference type="Proteomes" id="UP000006729">
    <property type="component" value="Chromosome 6"/>
</dbReference>
<reference evidence="1 2" key="1">
    <citation type="journal article" date="2006" name="Science">
        <title>The genome of black cottonwood, Populus trichocarpa (Torr. &amp; Gray).</title>
        <authorList>
            <person name="Tuskan G.A."/>
            <person name="Difazio S."/>
            <person name="Jansson S."/>
            <person name="Bohlmann J."/>
            <person name="Grigoriev I."/>
            <person name="Hellsten U."/>
            <person name="Putnam N."/>
            <person name="Ralph S."/>
            <person name="Rombauts S."/>
            <person name="Salamov A."/>
            <person name="Schein J."/>
            <person name="Sterck L."/>
            <person name="Aerts A."/>
            <person name="Bhalerao R.R."/>
            <person name="Bhalerao R.P."/>
            <person name="Blaudez D."/>
            <person name="Boerjan W."/>
            <person name="Brun A."/>
            <person name="Brunner A."/>
            <person name="Busov V."/>
            <person name="Campbell M."/>
            <person name="Carlson J."/>
            <person name="Chalot M."/>
            <person name="Chapman J."/>
            <person name="Chen G.L."/>
            <person name="Cooper D."/>
            <person name="Coutinho P.M."/>
            <person name="Couturier J."/>
            <person name="Covert S."/>
            <person name="Cronk Q."/>
            <person name="Cunningham R."/>
            <person name="Davis J."/>
            <person name="Degroeve S."/>
            <person name="Dejardin A."/>
            <person name="Depamphilis C."/>
            <person name="Detter J."/>
            <person name="Dirks B."/>
            <person name="Dubchak I."/>
            <person name="Duplessis S."/>
            <person name="Ehlting J."/>
            <person name="Ellis B."/>
            <person name="Gendler K."/>
            <person name="Goodstein D."/>
            <person name="Gribskov M."/>
            <person name="Grimwood J."/>
            <person name="Groover A."/>
            <person name="Gunter L."/>
            <person name="Hamberger B."/>
            <person name="Heinze B."/>
            <person name="Helariutta Y."/>
            <person name="Henrissat B."/>
            <person name="Holligan D."/>
            <person name="Holt R."/>
            <person name="Huang W."/>
            <person name="Islam-Faridi N."/>
            <person name="Jones S."/>
            <person name="Jones-Rhoades M."/>
            <person name="Jorgensen R."/>
            <person name="Joshi C."/>
            <person name="Kangasjarvi J."/>
            <person name="Karlsson J."/>
            <person name="Kelleher C."/>
            <person name="Kirkpatrick R."/>
            <person name="Kirst M."/>
            <person name="Kohler A."/>
            <person name="Kalluri U."/>
            <person name="Larimer F."/>
            <person name="Leebens-Mack J."/>
            <person name="Leple J.C."/>
            <person name="Locascio P."/>
            <person name="Lou Y."/>
            <person name="Lucas S."/>
            <person name="Martin F."/>
            <person name="Montanini B."/>
            <person name="Napoli C."/>
            <person name="Nelson D.R."/>
            <person name="Nelson C."/>
            <person name="Nieminen K."/>
            <person name="Nilsson O."/>
            <person name="Pereda V."/>
            <person name="Peter G."/>
            <person name="Philippe R."/>
            <person name="Pilate G."/>
            <person name="Poliakov A."/>
            <person name="Razumovskaya J."/>
            <person name="Richardson P."/>
            <person name="Rinaldi C."/>
            <person name="Ritland K."/>
            <person name="Rouze P."/>
            <person name="Ryaboy D."/>
            <person name="Schmutz J."/>
            <person name="Schrader J."/>
            <person name="Segerman B."/>
            <person name="Shin H."/>
            <person name="Siddiqui A."/>
            <person name="Sterky F."/>
            <person name="Terry A."/>
            <person name="Tsai C.J."/>
            <person name="Uberbacher E."/>
            <person name="Unneberg P."/>
            <person name="Vahala J."/>
            <person name="Wall K."/>
            <person name="Wessler S."/>
            <person name="Yang G."/>
            <person name="Yin T."/>
            <person name="Douglas C."/>
            <person name="Marra M."/>
            <person name="Sandberg G."/>
            <person name="Van de Peer Y."/>
            <person name="Rokhsar D."/>
        </authorList>
    </citation>
    <scope>NUCLEOTIDE SEQUENCE [LARGE SCALE GENOMIC DNA]</scope>
    <source>
        <strain evidence="2">cv. Nisqually</strain>
    </source>
</reference>
<proteinExistence type="predicted"/>
<accession>A0ACC0STZ5</accession>
<name>A0ACC0STZ5_POPTR</name>
<gene>
    <name evidence="1" type="ORF">POPTR_006G129700v4</name>
</gene>
<evidence type="ECO:0000313" key="2">
    <source>
        <dbReference type="Proteomes" id="UP000006729"/>
    </source>
</evidence>
<dbReference type="EMBL" id="CM009295">
    <property type="protein sequence ID" value="KAI9392728.1"/>
    <property type="molecule type" value="Genomic_DNA"/>
</dbReference>
<sequence>MATEDTSIRTLEHTPSWALATVCFVIISVSIVLEHIFHLLTNWLNRSRRTALGEAADKLKSELMLLGFMSLMLAATQKPISKICIPANLANSMLPCRKEVAISKLTAVQNYGNFAGSFVGSLSSENGLRGKNILWGHRSLLADDGVNISDDPCSSKGKVSLISEKGIHQLHIFIFVLAVMQIVYSVLTMALGWTKMRRWEAWEKESRTIEYQVANDPNRFRLTRQTTFGRRHIETWTNMSALLWMICFFRQFFHSVAKVDYLTLRHGFISAHLSTRNVNHFNFQEYIQRSLDDDFKVIVSISPFMWFLVAIFLLLDVRGWNVYHWISYVPLVIVLVLGAKLEVIVAKMAFRIDDQNCVSRGTPLVHPNDNLFWFGQPRFVLVLIHFVLFVIQFGLESCYHENTSFIVARVVLAITVQVICSYITLPLYALVTQMGSQFKSKVLEEQVANIIKQRHAEARERRKTQDQYSLRSPRSALSTDRSIKMYSPIRSPRPPILHELTLSSNEQQIAAKDNEKRSRLIH</sequence>
<keyword evidence="2" id="KW-1185">Reference proteome</keyword>